<dbReference type="EMBL" id="JBHSWD010000001">
    <property type="protein sequence ID" value="MFC6592526.1"/>
    <property type="molecule type" value="Genomic_DNA"/>
</dbReference>
<dbReference type="RefSeq" id="WP_380083558.1">
    <property type="nucleotide sequence ID" value="NZ_JBHSWD010000001.1"/>
</dbReference>
<evidence type="ECO:0000313" key="3">
    <source>
        <dbReference type="Proteomes" id="UP001596297"/>
    </source>
</evidence>
<name>A0ABW1YDZ3_9DEIO</name>
<evidence type="ECO:0000313" key="2">
    <source>
        <dbReference type="EMBL" id="MFC6592526.1"/>
    </source>
</evidence>
<evidence type="ECO:0000259" key="1">
    <source>
        <dbReference type="Pfam" id="PF13349"/>
    </source>
</evidence>
<gene>
    <name evidence="2" type="ORF">ACFP81_11325</name>
</gene>
<proteinExistence type="predicted"/>
<keyword evidence="3" id="KW-1185">Reference proteome</keyword>
<organism evidence="2 3">
    <name type="scientific">Deinococcus lacus</name>
    <dbReference type="NCBI Taxonomy" id="392561"/>
    <lineage>
        <taxon>Bacteria</taxon>
        <taxon>Thermotogati</taxon>
        <taxon>Deinococcota</taxon>
        <taxon>Deinococci</taxon>
        <taxon>Deinococcales</taxon>
        <taxon>Deinococcaceae</taxon>
        <taxon>Deinococcus</taxon>
    </lineage>
</organism>
<dbReference type="Pfam" id="PF13349">
    <property type="entry name" value="DUF4097"/>
    <property type="match status" value="1"/>
</dbReference>
<dbReference type="InterPro" id="IPR025164">
    <property type="entry name" value="Toastrack_DUF4097"/>
</dbReference>
<dbReference type="Proteomes" id="UP001596297">
    <property type="component" value="Unassembled WGS sequence"/>
</dbReference>
<protein>
    <submittedName>
        <fullName evidence="2">DUF4097 family beta strand repeat-containing protein</fullName>
    </submittedName>
</protein>
<accession>A0ABW1YDZ3</accession>
<feature type="domain" description="DUF4097" evidence="1">
    <location>
        <begin position="147"/>
        <end position="284"/>
    </location>
</feature>
<comment type="caution">
    <text evidence="2">The sequence shown here is derived from an EMBL/GenBank/DDBJ whole genome shotgun (WGS) entry which is preliminary data.</text>
</comment>
<sequence length="346" mass="36656">MSRHFSLSSVLLRMGLGLVLVMGSGAFLSVDLGSGIQALPGLEETETKSSYDLGAAPALTLRLVGDRTLLKLAALAPQETQAVRLRAVHRVINPLTTEVSQTPSGLTVQASVGVEAPGTLLGLHLQPSGLQHGLSGWATARVPLTVETSTTSGDQALNLQGLRLRRLRALSESGNLNLQLPEQAGESLRGYTGSGELTLRALAGTRLPDAEMQTVSGDLSFQLERAWVRRLDLRTESGTLEGRLPRSEQTTLTTESGDVDLQVPPGASGTLDITTRSGQVRLRVPRQLPFRLRLSEEAGARLTVPDGLVQAGRLIRTPDAAAGSLDILVQLGAGALEIEYTGEEND</sequence>
<reference evidence="3" key="1">
    <citation type="journal article" date="2019" name="Int. J. Syst. Evol. Microbiol.">
        <title>The Global Catalogue of Microorganisms (GCM) 10K type strain sequencing project: providing services to taxonomists for standard genome sequencing and annotation.</title>
        <authorList>
            <consortium name="The Broad Institute Genomics Platform"/>
            <consortium name="The Broad Institute Genome Sequencing Center for Infectious Disease"/>
            <person name="Wu L."/>
            <person name="Ma J."/>
        </authorList>
    </citation>
    <scope>NUCLEOTIDE SEQUENCE [LARGE SCALE GENOMIC DNA]</scope>
    <source>
        <strain evidence="3">CGMCC 1.15772</strain>
    </source>
</reference>